<evidence type="ECO:0000313" key="4">
    <source>
        <dbReference type="Proteomes" id="UP000644756"/>
    </source>
</evidence>
<dbReference type="CDD" id="cd02209">
    <property type="entry name" value="cupin_XRE_C"/>
    <property type="match status" value="1"/>
</dbReference>
<accession>A0A917CPT2</accession>
<evidence type="ECO:0000313" key="3">
    <source>
        <dbReference type="EMBL" id="GGF93134.1"/>
    </source>
</evidence>
<keyword evidence="4" id="KW-1185">Reference proteome</keyword>
<dbReference type="InterPro" id="IPR050807">
    <property type="entry name" value="TransReg_Diox_bact_type"/>
</dbReference>
<name>A0A917CPT2_9BACL</name>
<organism evidence="3 4">
    <name type="scientific">Paenibacillus abyssi</name>
    <dbReference type="NCBI Taxonomy" id="1340531"/>
    <lineage>
        <taxon>Bacteria</taxon>
        <taxon>Bacillati</taxon>
        <taxon>Bacillota</taxon>
        <taxon>Bacilli</taxon>
        <taxon>Bacillales</taxon>
        <taxon>Paenibacillaceae</taxon>
        <taxon>Paenibacillus</taxon>
    </lineage>
</organism>
<dbReference type="Gene3D" id="1.10.260.40">
    <property type="entry name" value="lambda repressor-like DNA-binding domains"/>
    <property type="match status" value="1"/>
</dbReference>
<feature type="domain" description="HTH cro/C1-type" evidence="2">
    <location>
        <begin position="7"/>
        <end position="61"/>
    </location>
</feature>
<dbReference type="Gene3D" id="2.60.120.10">
    <property type="entry name" value="Jelly Rolls"/>
    <property type="match status" value="1"/>
</dbReference>
<dbReference type="PANTHER" id="PTHR46797:SF2">
    <property type="entry name" value="TRANSCRIPTIONAL REGULATOR"/>
    <property type="match status" value="1"/>
</dbReference>
<protein>
    <submittedName>
        <fullName evidence="3">MerR family transcriptional regulator</fullName>
    </submittedName>
</protein>
<reference evidence="3" key="2">
    <citation type="submission" date="2020-09" db="EMBL/GenBank/DDBJ databases">
        <authorList>
            <person name="Sun Q."/>
            <person name="Zhou Y."/>
        </authorList>
    </citation>
    <scope>NUCLEOTIDE SEQUENCE</scope>
    <source>
        <strain evidence="3">CGMCC 1.12987</strain>
    </source>
</reference>
<dbReference type="InterPro" id="IPR001387">
    <property type="entry name" value="Cro/C1-type_HTH"/>
</dbReference>
<dbReference type="GO" id="GO:0003677">
    <property type="term" value="F:DNA binding"/>
    <property type="evidence" value="ECO:0007669"/>
    <property type="project" value="UniProtKB-KW"/>
</dbReference>
<dbReference type="InterPro" id="IPR014710">
    <property type="entry name" value="RmlC-like_jellyroll"/>
</dbReference>
<dbReference type="AlphaFoldDB" id="A0A917CPT2"/>
<dbReference type="GO" id="GO:0005829">
    <property type="term" value="C:cytosol"/>
    <property type="evidence" value="ECO:0007669"/>
    <property type="project" value="TreeGrafter"/>
</dbReference>
<dbReference type="InterPro" id="IPR013096">
    <property type="entry name" value="Cupin_2"/>
</dbReference>
<dbReference type="RefSeq" id="WP_188529506.1">
    <property type="nucleotide sequence ID" value="NZ_BMGR01000002.1"/>
</dbReference>
<dbReference type="Pfam" id="PF07883">
    <property type="entry name" value="Cupin_2"/>
    <property type="match status" value="1"/>
</dbReference>
<dbReference type="PANTHER" id="PTHR46797">
    <property type="entry name" value="HTH-TYPE TRANSCRIPTIONAL REGULATOR"/>
    <property type="match status" value="1"/>
</dbReference>
<dbReference type="InterPro" id="IPR011051">
    <property type="entry name" value="RmlC_Cupin_sf"/>
</dbReference>
<evidence type="ECO:0000259" key="2">
    <source>
        <dbReference type="PROSITE" id="PS50943"/>
    </source>
</evidence>
<dbReference type="InterPro" id="IPR010982">
    <property type="entry name" value="Lambda_DNA-bd_dom_sf"/>
</dbReference>
<reference evidence="3" key="1">
    <citation type="journal article" date="2014" name="Int. J. Syst. Evol. Microbiol.">
        <title>Complete genome sequence of Corynebacterium casei LMG S-19264T (=DSM 44701T), isolated from a smear-ripened cheese.</title>
        <authorList>
            <consortium name="US DOE Joint Genome Institute (JGI-PGF)"/>
            <person name="Walter F."/>
            <person name="Albersmeier A."/>
            <person name="Kalinowski J."/>
            <person name="Ruckert C."/>
        </authorList>
    </citation>
    <scope>NUCLEOTIDE SEQUENCE</scope>
    <source>
        <strain evidence="3">CGMCC 1.12987</strain>
    </source>
</reference>
<dbReference type="Proteomes" id="UP000644756">
    <property type="component" value="Unassembled WGS sequence"/>
</dbReference>
<sequence>MDIGATIRAIRKRKKLTIPQLCDGTGLSKGFISNVENNKTSPSIATLENIAAFLKVPLPYLLLHNEQRMHVIRKEERQLTTTGKEKLKVEHLSAKGGLRMMIVEFPPGATTGENPHAHEGEECHFVLKGKILAEQGEDTAVLEEGDSFSWNASVPHKVTNTGKDPALVLIAVYREVHPDENM</sequence>
<evidence type="ECO:0000256" key="1">
    <source>
        <dbReference type="ARBA" id="ARBA00023125"/>
    </source>
</evidence>
<proteinExistence type="predicted"/>
<dbReference type="SUPFAM" id="SSF47413">
    <property type="entry name" value="lambda repressor-like DNA-binding domains"/>
    <property type="match status" value="1"/>
</dbReference>
<gene>
    <name evidence="3" type="ORF">GCM10010916_08120</name>
</gene>
<dbReference type="PROSITE" id="PS50943">
    <property type="entry name" value="HTH_CROC1"/>
    <property type="match status" value="1"/>
</dbReference>
<dbReference type="GO" id="GO:0003700">
    <property type="term" value="F:DNA-binding transcription factor activity"/>
    <property type="evidence" value="ECO:0007669"/>
    <property type="project" value="TreeGrafter"/>
</dbReference>
<dbReference type="Pfam" id="PF01381">
    <property type="entry name" value="HTH_3"/>
    <property type="match status" value="1"/>
</dbReference>
<dbReference type="SUPFAM" id="SSF51182">
    <property type="entry name" value="RmlC-like cupins"/>
    <property type="match status" value="1"/>
</dbReference>
<keyword evidence="1" id="KW-0238">DNA-binding</keyword>
<comment type="caution">
    <text evidence="3">The sequence shown here is derived from an EMBL/GenBank/DDBJ whole genome shotgun (WGS) entry which is preliminary data.</text>
</comment>
<dbReference type="CDD" id="cd00093">
    <property type="entry name" value="HTH_XRE"/>
    <property type="match status" value="1"/>
</dbReference>
<dbReference type="SMART" id="SM00530">
    <property type="entry name" value="HTH_XRE"/>
    <property type="match status" value="1"/>
</dbReference>
<dbReference type="EMBL" id="BMGR01000002">
    <property type="protein sequence ID" value="GGF93134.1"/>
    <property type="molecule type" value="Genomic_DNA"/>
</dbReference>